<dbReference type="InterPro" id="IPR020946">
    <property type="entry name" value="Flavin_mOase-like"/>
</dbReference>
<evidence type="ECO:0000256" key="3">
    <source>
        <dbReference type="ARBA" id="ARBA00022827"/>
    </source>
</evidence>
<proteinExistence type="inferred from homology"/>
<organism evidence="6 7">
    <name type="scientific">Tothia fuscella</name>
    <dbReference type="NCBI Taxonomy" id="1048955"/>
    <lineage>
        <taxon>Eukaryota</taxon>
        <taxon>Fungi</taxon>
        <taxon>Dikarya</taxon>
        <taxon>Ascomycota</taxon>
        <taxon>Pezizomycotina</taxon>
        <taxon>Dothideomycetes</taxon>
        <taxon>Pleosporomycetidae</taxon>
        <taxon>Venturiales</taxon>
        <taxon>Cylindrosympodiaceae</taxon>
        <taxon>Tothia</taxon>
    </lineage>
</organism>
<gene>
    <name evidence="6" type="ORF">EJ08DRAFT_687688</name>
</gene>
<evidence type="ECO:0000256" key="2">
    <source>
        <dbReference type="ARBA" id="ARBA00022630"/>
    </source>
</evidence>
<reference evidence="6" key="1">
    <citation type="journal article" date="2020" name="Stud. Mycol.">
        <title>101 Dothideomycetes genomes: a test case for predicting lifestyles and emergence of pathogens.</title>
        <authorList>
            <person name="Haridas S."/>
            <person name="Albert R."/>
            <person name="Binder M."/>
            <person name="Bloem J."/>
            <person name="Labutti K."/>
            <person name="Salamov A."/>
            <person name="Andreopoulos B."/>
            <person name="Baker S."/>
            <person name="Barry K."/>
            <person name="Bills G."/>
            <person name="Bluhm B."/>
            <person name="Cannon C."/>
            <person name="Castanera R."/>
            <person name="Culley D."/>
            <person name="Daum C."/>
            <person name="Ezra D."/>
            <person name="Gonzalez J."/>
            <person name="Henrissat B."/>
            <person name="Kuo A."/>
            <person name="Liang C."/>
            <person name="Lipzen A."/>
            <person name="Lutzoni F."/>
            <person name="Magnuson J."/>
            <person name="Mondo S."/>
            <person name="Nolan M."/>
            <person name="Ohm R."/>
            <person name="Pangilinan J."/>
            <person name="Park H.-J."/>
            <person name="Ramirez L."/>
            <person name="Alfaro M."/>
            <person name="Sun H."/>
            <person name="Tritt A."/>
            <person name="Yoshinaga Y."/>
            <person name="Zwiers L.-H."/>
            <person name="Turgeon B."/>
            <person name="Goodwin S."/>
            <person name="Spatafora J."/>
            <person name="Crous P."/>
            <person name="Grigoriev I."/>
        </authorList>
    </citation>
    <scope>NUCLEOTIDE SEQUENCE</scope>
    <source>
        <strain evidence="6">CBS 130266</strain>
    </source>
</reference>
<dbReference type="GO" id="GO:0050661">
    <property type="term" value="F:NADP binding"/>
    <property type="evidence" value="ECO:0007669"/>
    <property type="project" value="InterPro"/>
</dbReference>
<evidence type="ECO:0000256" key="5">
    <source>
        <dbReference type="SAM" id="MobiDB-lite"/>
    </source>
</evidence>
<keyword evidence="3" id="KW-0274">FAD</keyword>
<evidence type="ECO:0000313" key="7">
    <source>
        <dbReference type="Proteomes" id="UP000800235"/>
    </source>
</evidence>
<dbReference type="Pfam" id="PF00743">
    <property type="entry name" value="FMO-like"/>
    <property type="match status" value="1"/>
</dbReference>
<comment type="similarity">
    <text evidence="1">Belongs to the FAD-binding monooxygenase family.</text>
</comment>
<feature type="compositionally biased region" description="Polar residues" evidence="5">
    <location>
        <begin position="11"/>
        <end position="21"/>
    </location>
</feature>
<dbReference type="GO" id="GO:0004499">
    <property type="term" value="F:N,N-dimethylaniline monooxygenase activity"/>
    <property type="evidence" value="ECO:0007669"/>
    <property type="project" value="InterPro"/>
</dbReference>
<keyword evidence="2" id="KW-0285">Flavoprotein</keyword>
<dbReference type="Gene3D" id="3.50.50.60">
    <property type="entry name" value="FAD/NAD(P)-binding domain"/>
    <property type="match status" value="2"/>
</dbReference>
<dbReference type="SUPFAM" id="SSF51905">
    <property type="entry name" value="FAD/NAD(P)-binding domain"/>
    <property type="match status" value="2"/>
</dbReference>
<comment type="caution">
    <text evidence="6">The sequence shown here is derived from an EMBL/GenBank/DDBJ whole genome shotgun (WGS) entry which is preliminary data.</text>
</comment>
<dbReference type="AlphaFoldDB" id="A0A9P4NT21"/>
<dbReference type="PANTHER" id="PTHR42877">
    <property type="entry name" value="L-ORNITHINE N(5)-MONOOXYGENASE-RELATED"/>
    <property type="match status" value="1"/>
</dbReference>
<dbReference type="InterPro" id="IPR036188">
    <property type="entry name" value="FAD/NAD-bd_sf"/>
</dbReference>
<dbReference type="OrthoDB" id="74360at2759"/>
<sequence>MVIHTDPKGSQPKNLYATSGTPADRNEPIVDYDGPPVPETDASGYRIREEPYGTKRKVRVVLMGAGASSLNFFKKAEEEMQSVEIVCYEKNSDVGGTWLENRYPGCACDIPSVNYQFTWKIKLWSHYYSFSKEIWQYLKEIEQENDFINKYIKVQHRIDRAEWDKKAGVWRFKITNLLTSETIEDQAEFFINAGGVLNNWKWPDIPGLQDFKGKLMHSANYEEGYPLEGKKVAVIGAGSSGVQIVAAVQKKVERLYHWVRSPIWITAGFAQSWAGEAGANFRYTPEQVEYLQQNPKKYLEYRKQIENELNQRFKFIIKGSDEAREARIYSHEEMRKKLNYDERLCDKMIPKNFNPGCRRPTPAPGYLEALVAENSTIFTDEIGKIDETGFIDHEGNHHDVDVIICATGFNTSWIPRFEFVNGDGVSIQDLWGTPEGVTSYLSIAVPTFPNHFSFCGPYGPLGHGSFMPLIEQWTKYMFAMINKSQIENIKSFTPRMDLSRQFRQHADLFLQRTAWTSPCRSWFKQGRIDGQAAVYPGSRLHFLQLMKSPRFEDYVIEYHDGNRFAFMGNGFEVREFDGRDITNYLGCLDGEGRDVQPVYGEELMGILGGVGVDRRYYVNGRSAEGSALSE</sequence>
<dbReference type="GO" id="GO:0050660">
    <property type="term" value="F:flavin adenine dinucleotide binding"/>
    <property type="evidence" value="ECO:0007669"/>
    <property type="project" value="InterPro"/>
</dbReference>
<feature type="region of interest" description="Disordered" evidence="5">
    <location>
        <begin position="1"/>
        <end position="35"/>
    </location>
</feature>
<dbReference type="PANTHER" id="PTHR42877:SF7">
    <property type="entry name" value="FLAVIN-BINDING MONOOXYGENASE-RELATED"/>
    <property type="match status" value="1"/>
</dbReference>
<dbReference type="Proteomes" id="UP000800235">
    <property type="component" value="Unassembled WGS sequence"/>
</dbReference>
<evidence type="ECO:0000256" key="1">
    <source>
        <dbReference type="ARBA" id="ARBA00010139"/>
    </source>
</evidence>
<evidence type="ECO:0000256" key="4">
    <source>
        <dbReference type="ARBA" id="ARBA00023002"/>
    </source>
</evidence>
<dbReference type="EMBL" id="MU007036">
    <property type="protein sequence ID" value="KAF2430784.1"/>
    <property type="molecule type" value="Genomic_DNA"/>
</dbReference>
<keyword evidence="7" id="KW-1185">Reference proteome</keyword>
<name>A0A9P4NT21_9PEZI</name>
<keyword evidence="4" id="KW-0560">Oxidoreductase</keyword>
<accession>A0A9P4NT21</accession>
<dbReference type="InterPro" id="IPR051209">
    <property type="entry name" value="FAD-bind_Monooxygenase_sf"/>
</dbReference>
<protein>
    <submittedName>
        <fullName evidence="6">FAD/NAD(P)-binding domain-containing protein</fullName>
    </submittedName>
</protein>
<evidence type="ECO:0000313" key="6">
    <source>
        <dbReference type="EMBL" id="KAF2430784.1"/>
    </source>
</evidence>